<dbReference type="SMART" id="SM00338">
    <property type="entry name" value="BRLZ"/>
    <property type="match status" value="1"/>
</dbReference>
<dbReference type="CDD" id="cd14688">
    <property type="entry name" value="bZIP_YAP"/>
    <property type="match status" value="1"/>
</dbReference>
<feature type="domain" description="BZIP" evidence="9">
    <location>
        <begin position="233"/>
        <end position="248"/>
    </location>
</feature>
<dbReference type="AlphaFoldDB" id="A0A8B8UNZ7"/>
<evidence type="ECO:0000256" key="7">
    <source>
        <dbReference type="SAM" id="Coils"/>
    </source>
</evidence>
<dbReference type="VEuPathDB" id="FungiDB:SPAR_D04550"/>
<feature type="compositionally biased region" description="Polar residues" evidence="8">
    <location>
        <begin position="13"/>
        <end position="45"/>
    </location>
</feature>
<evidence type="ECO:0000256" key="6">
    <source>
        <dbReference type="ARBA" id="ARBA00038132"/>
    </source>
</evidence>
<accession>A0A8B8UNZ7</accession>
<dbReference type="GO" id="GO:0001228">
    <property type="term" value="F:DNA-binding transcription activator activity, RNA polymerase II-specific"/>
    <property type="evidence" value="ECO:0007669"/>
    <property type="project" value="TreeGrafter"/>
</dbReference>
<feature type="region of interest" description="Disordered" evidence="8">
    <location>
        <begin position="1"/>
        <end position="128"/>
    </location>
</feature>
<evidence type="ECO:0000256" key="3">
    <source>
        <dbReference type="ARBA" id="ARBA00023159"/>
    </source>
</evidence>
<dbReference type="KEGG" id="spao:SPAR_D04550"/>
<keyword evidence="2" id="KW-0805">Transcription regulation</keyword>
<sequence length="390" mass="44460">MQNPPSIRPDMYNQGSSSMTAYSASEKNLNEHPSPQIAQPSTSQKLPYRINSTTTNSDTDNTVNNNPIQPPLPNLLHLSGPSDYRSMHQSPMHQSPMHQSPMHPTYIIPPHSNERKQSDSYSRPQNAHVSMQPSVVFPPKSYSVPYPPYQVNPPLPNGLPNQSISLNKEYVAEDQLSNLPSRNTSVISAPPPFKNSASGAKNSADDSDNVTKPATEKDVQLVSNSGKTLRNTRRAAQNRTAQKAFRQRKEKYIKNLEQKSKIFDDLLAENNYFKSLNDSLRNDNNILIAQHEAIRNAITMLRSEYDVLCNENNMLKSENSIIKNEHNMSRNENENLKLENKRFHAEYIRMIEDIENTRRKEQEQRDEIEQLIKKIRSLEEMVRSHSDSAT</sequence>
<dbReference type="OrthoDB" id="4061287at2759"/>
<reference evidence="10" key="3">
    <citation type="submission" date="2025-07" db="EMBL/GenBank/DDBJ databases">
        <authorList>
            <consortium name="NCBI Genome Project"/>
        </authorList>
    </citation>
    <scope>NUCLEOTIDE SEQUENCE</scope>
    <source>
        <strain evidence="10">CBS432</strain>
    </source>
</reference>
<protein>
    <submittedName>
        <fullName evidence="10">Yap6p</fullName>
    </submittedName>
</protein>
<feature type="compositionally biased region" description="Polar residues" evidence="8">
    <location>
        <begin position="119"/>
        <end position="128"/>
    </location>
</feature>
<dbReference type="Pfam" id="PF00170">
    <property type="entry name" value="bZIP_1"/>
    <property type="match status" value="1"/>
</dbReference>
<dbReference type="PANTHER" id="PTHR40621:SF6">
    <property type="entry name" value="AP-1-LIKE TRANSCRIPTION FACTOR YAP1-RELATED"/>
    <property type="match status" value="1"/>
</dbReference>
<dbReference type="PANTHER" id="PTHR40621">
    <property type="entry name" value="TRANSCRIPTION FACTOR KAPC-RELATED"/>
    <property type="match status" value="1"/>
</dbReference>
<keyword evidence="3" id="KW-0010">Activator</keyword>
<comment type="subcellular location">
    <subcellularLocation>
        <location evidence="1">Nucleus</location>
    </subcellularLocation>
</comment>
<keyword evidence="4" id="KW-0804">Transcription</keyword>
<dbReference type="InterPro" id="IPR050936">
    <property type="entry name" value="AP-1-like"/>
</dbReference>
<reference evidence="10" key="4">
    <citation type="submission" date="2025-08" db="UniProtKB">
        <authorList>
            <consortium name="RefSeq"/>
        </authorList>
    </citation>
    <scope>IDENTIFICATION</scope>
    <source>
        <strain evidence="10">CBS432</strain>
    </source>
</reference>
<dbReference type="SUPFAM" id="SSF57959">
    <property type="entry name" value="Leucine zipper domain"/>
    <property type="match status" value="1"/>
</dbReference>
<evidence type="ECO:0000256" key="8">
    <source>
        <dbReference type="SAM" id="MobiDB-lite"/>
    </source>
</evidence>
<dbReference type="GO" id="GO:0000976">
    <property type="term" value="F:transcription cis-regulatory region binding"/>
    <property type="evidence" value="ECO:0007669"/>
    <property type="project" value="InterPro"/>
</dbReference>
<dbReference type="InterPro" id="IPR046347">
    <property type="entry name" value="bZIP_sf"/>
</dbReference>
<dbReference type="InterPro" id="IPR004827">
    <property type="entry name" value="bZIP"/>
</dbReference>
<name>A0A8B8UNZ7_SACPA</name>
<keyword evidence="5" id="KW-0539">Nucleus</keyword>
<evidence type="ECO:0000313" key="10">
    <source>
        <dbReference type="RefSeq" id="XP_033765488.1"/>
    </source>
</evidence>
<dbReference type="FunFam" id="1.20.5.170:FF:000105">
    <property type="entry name" value="AP-1-like transcription factor YAP4"/>
    <property type="match status" value="1"/>
</dbReference>
<feature type="compositionally biased region" description="Low complexity" evidence="8">
    <location>
        <begin position="51"/>
        <end position="67"/>
    </location>
</feature>
<proteinExistence type="inferred from homology"/>
<dbReference type="PROSITE" id="PS00036">
    <property type="entry name" value="BZIP_BASIC"/>
    <property type="match status" value="1"/>
</dbReference>
<dbReference type="Gene3D" id="1.20.5.170">
    <property type="match status" value="1"/>
</dbReference>
<evidence type="ECO:0000256" key="1">
    <source>
        <dbReference type="ARBA" id="ARBA00004123"/>
    </source>
</evidence>
<reference evidence="10" key="2">
    <citation type="submission" date="2020-01" db="EMBL/GenBank/DDBJ databases">
        <title>Population-level Yeast Reference Genomes.</title>
        <authorList>
            <person name="Yue J.-X."/>
        </authorList>
    </citation>
    <scope>NUCLEOTIDE SEQUENCE</scope>
    <source>
        <strain evidence="10">CBS432</strain>
    </source>
</reference>
<reference evidence="10" key="1">
    <citation type="journal article" date="2017" name="Nat. Genet.">
        <title>Contrasting evolutionary genome dynamics between domesticated and wild yeasts.</title>
        <authorList>
            <person name="Yue J.X."/>
            <person name="Li J."/>
            <person name="Aigrain L."/>
            <person name="Hallin J."/>
            <person name="Persson K."/>
            <person name="Oliver K."/>
            <person name="Bergstrom A."/>
            <person name="Coupland P."/>
            <person name="Warringer J."/>
            <person name="Lagomarsino M.C."/>
            <person name="Fischer G."/>
            <person name="Durbin R."/>
            <person name="Liti G."/>
        </authorList>
    </citation>
    <scope>NUCLEOTIDE SEQUENCE</scope>
    <source>
        <strain evidence="10">CBS432</strain>
    </source>
</reference>
<organism evidence="10">
    <name type="scientific">Saccharomyces paradoxus</name>
    <name type="common">Yeast</name>
    <name type="synonym">Saccharomyces douglasii</name>
    <dbReference type="NCBI Taxonomy" id="27291"/>
    <lineage>
        <taxon>Eukaryota</taxon>
        <taxon>Fungi</taxon>
        <taxon>Dikarya</taxon>
        <taxon>Ascomycota</taxon>
        <taxon>Saccharomycotina</taxon>
        <taxon>Saccharomycetes</taxon>
        <taxon>Saccharomycetales</taxon>
        <taxon>Saccharomycetaceae</taxon>
        <taxon>Saccharomyces</taxon>
    </lineage>
</organism>
<gene>
    <name evidence="10" type="primary">YAP6</name>
    <name evidence="10" type="ORF">SPAR_D04550</name>
</gene>
<evidence type="ECO:0000259" key="9">
    <source>
        <dbReference type="PROSITE" id="PS00036"/>
    </source>
</evidence>
<comment type="similarity">
    <text evidence="6">Belongs to the bZIP family. YAP subfamily.</text>
</comment>
<evidence type="ECO:0000256" key="5">
    <source>
        <dbReference type="ARBA" id="ARBA00023242"/>
    </source>
</evidence>
<dbReference type="RefSeq" id="XP_033765488.1">
    <property type="nucleotide sequence ID" value="XM_033909597.1"/>
</dbReference>
<keyword evidence="7" id="KW-0175">Coiled coil</keyword>
<evidence type="ECO:0000256" key="2">
    <source>
        <dbReference type="ARBA" id="ARBA00023015"/>
    </source>
</evidence>
<dbReference type="GeneID" id="54629702"/>
<feature type="coiled-coil region" evidence="7">
    <location>
        <begin position="344"/>
        <end position="388"/>
    </location>
</feature>
<evidence type="ECO:0000256" key="4">
    <source>
        <dbReference type="ARBA" id="ARBA00023163"/>
    </source>
</evidence>
<feature type="region of interest" description="Disordered" evidence="8">
    <location>
        <begin position="181"/>
        <end position="221"/>
    </location>
</feature>
<dbReference type="GO" id="GO:0090575">
    <property type="term" value="C:RNA polymerase II transcription regulator complex"/>
    <property type="evidence" value="ECO:0007669"/>
    <property type="project" value="TreeGrafter"/>
</dbReference>
<feature type="compositionally biased region" description="Polar residues" evidence="8">
    <location>
        <begin position="87"/>
        <end position="98"/>
    </location>
</feature>